<accession>A0A1H6XQ46</accession>
<dbReference type="Proteomes" id="UP000199005">
    <property type="component" value="Unassembled WGS sequence"/>
</dbReference>
<dbReference type="RefSeq" id="WP_090902170.1">
    <property type="nucleotide sequence ID" value="NZ_FNYO01000069.1"/>
</dbReference>
<reference evidence="1 2" key="1">
    <citation type="submission" date="2016-10" db="EMBL/GenBank/DDBJ databases">
        <authorList>
            <person name="de Groot N.N."/>
        </authorList>
    </citation>
    <scope>NUCLEOTIDE SEQUENCE [LARGE SCALE GENOMIC DNA]</scope>
    <source>
        <strain evidence="1 2">DSM 1041</strain>
    </source>
</reference>
<evidence type="ECO:0000313" key="1">
    <source>
        <dbReference type="EMBL" id="SEJ31179.1"/>
    </source>
</evidence>
<proteinExistence type="predicted"/>
<evidence type="ECO:0008006" key="3">
    <source>
        <dbReference type="Google" id="ProtNLM"/>
    </source>
</evidence>
<dbReference type="EMBL" id="FNYO01000069">
    <property type="protein sequence ID" value="SEJ31179.1"/>
    <property type="molecule type" value="Genomic_DNA"/>
</dbReference>
<organism evidence="1 2">
    <name type="scientific">Azotobacter beijerinckii</name>
    <dbReference type="NCBI Taxonomy" id="170623"/>
    <lineage>
        <taxon>Bacteria</taxon>
        <taxon>Pseudomonadati</taxon>
        <taxon>Pseudomonadota</taxon>
        <taxon>Gammaproteobacteria</taxon>
        <taxon>Pseudomonadales</taxon>
        <taxon>Pseudomonadaceae</taxon>
        <taxon>Azotobacter</taxon>
    </lineage>
</organism>
<name>A0A1H6XQ46_9GAMM</name>
<gene>
    <name evidence="1" type="ORF">SAMN04244579_03886</name>
</gene>
<evidence type="ECO:0000313" key="2">
    <source>
        <dbReference type="Proteomes" id="UP000199005"/>
    </source>
</evidence>
<dbReference type="AlphaFoldDB" id="A0A1H6XQ46"/>
<sequence length="163" mass="17990">MSAVYLIDTSVFLNLLNVPGCNQDAAGVGADFVEYVGNDCTFILPMATILETGNHIAQNGNGGLRRKTAQRFCAEIRGAFTGEAPYCPSEFPNTQEILGWLDEFPNKAGHNKSPTRTGEGTSFGDLSIIREYEKCVARFPMSEVFIWSLDEDLATFHYVPARR</sequence>
<protein>
    <recommendedName>
        <fullName evidence="3">PIN domain-containing protein</fullName>
    </recommendedName>
</protein>